<name>A0A1T4WMU8_9BACT</name>
<gene>
    <name evidence="2" type="ORF">SAMN02745704_01101</name>
</gene>
<dbReference type="AlphaFoldDB" id="A0A1T4WMU8"/>
<keyword evidence="3" id="KW-1185">Reference proteome</keyword>
<dbReference type="RefSeq" id="WP_078716670.1">
    <property type="nucleotide sequence ID" value="NZ_FUYC01000003.1"/>
</dbReference>
<dbReference type="InterPro" id="IPR005039">
    <property type="entry name" value="Ant_C"/>
</dbReference>
<evidence type="ECO:0000259" key="1">
    <source>
        <dbReference type="PROSITE" id="PS51750"/>
    </source>
</evidence>
<dbReference type="EMBL" id="FUYC01000003">
    <property type="protein sequence ID" value="SKA78218.1"/>
    <property type="molecule type" value="Genomic_DNA"/>
</dbReference>
<dbReference type="PANTHER" id="PTHR36180:SF2">
    <property type="entry name" value="BRO FAMILY PROTEIN"/>
    <property type="match status" value="1"/>
</dbReference>
<dbReference type="GO" id="GO:0003677">
    <property type="term" value="F:DNA binding"/>
    <property type="evidence" value="ECO:0007669"/>
    <property type="project" value="InterPro"/>
</dbReference>
<dbReference type="STRING" id="1121449.SAMN02745704_01101"/>
<accession>A0A1T4WMU8</accession>
<proteinExistence type="predicted"/>
<evidence type="ECO:0000313" key="3">
    <source>
        <dbReference type="Proteomes" id="UP000190027"/>
    </source>
</evidence>
<dbReference type="Pfam" id="PF02498">
    <property type="entry name" value="Bro-N"/>
    <property type="match status" value="1"/>
</dbReference>
<sequence length="278" mass="32054">MSNNKFDKMTPAQFTNELFGIIRVLKGDDGEIWFIAKDVATALGYSNPPKAVGDHCRRAEKMTITKRDGQRGGAQFLTIIPEADVYRLIIRSKLPTAEQFEEWVFEEVLPSIRKHGAYMTPEVIEQVLLNPDTVIHLAKNLKLEQERNRALESENKYLTPKAIFNDLQTDNGKRYLFNDAYKGFEVSSTDLRMTLLKRGVFRKDIFPNPSMKDGVQTRYVPREQFIEEGYFMWRTFKKGGVNRAAYYITPKGMWLICQLLLSEGLIEEEPAWLVEEAA</sequence>
<reference evidence="2 3" key="1">
    <citation type="submission" date="2017-02" db="EMBL/GenBank/DDBJ databases">
        <authorList>
            <person name="Peterson S.W."/>
        </authorList>
    </citation>
    <scope>NUCLEOTIDE SEQUENCE [LARGE SCALE GENOMIC DNA]</scope>
    <source>
        <strain evidence="2 3">DSM 16080</strain>
    </source>
</reference>
<feature type="domain" description="Bro-N" evidence="1">
    <location>
        <begin position="9"/>
        <end position="116"/>
    </location>
</feature>
<dbReference type="PROSITE" id="PS51750">
    <property type="entry name" value="BRO_N"/>
    <property type="match status" value="1"/>
</dbReference>
<dbReference type="InterPro" id="IPR003497">
    <property type="entry name" value="BRO_N_domain"/>
</dbReference>
<dbReference type="PANTHER" id="PTHR36180">
    <property type="entry name" value="DNA-BINDING PROTEIN-RELATED-RELATED"/>
    <property type="match status" value="1"/>
</dbReference>
<organism evidence="2 3">
    <name type="scientific">Paucidesulfovibrio gracilis DSM 16080</name>
    <dbReference type="NCBI Taxonomy" id="1121449"/>
    <lineage>
        <taxon>Bacteria</taxon>
        <taxon>Pseudomonadati</taxon>
        <taxon>Thermodesulfobacteriota</taxon>
        <taxon>Desulfovibrionia</taxon>
        <taxon>Desulfovibrionales</taxon>
        <taxon>Desulfovibrionaceae</taxon>
        <taxon>Paucidesulfovibrio</taxon>
    </lineage>
</organism>
<dbReference type="SMART" id="SM01040">
    <property type="entry name" value="Bro-N"/>
    <property type="match status" value="1"/>
</dbReference>
<protein>
    <submittedName>
        <fullName evidence="2">BRO family, N-terminal domain</fullName>
    </submittedName>
</protein>
<evidence type="ECO:0000313" key="2">
    <source>
        <dbReference type="EMBL" id="SKA78218.1"/>
    </source>
</evidence>
<dbReference type="Proteomes" id="UP000190027">
    <property type="component" value="Unassembled WGS sequence"/>
</dbReference>
<dbReference type="Pfam" id="PF03374">
    <property type="entry name" value="ANT"/>
    <property type="match status" value="1"/>
</dbReference>
<dbReference type="OrthoDB" id="9808959at2"/>